<sequence>MKRFMIGQYGSFDEQKMESDFRDGFYGIEACLFENEADTQKLLSASRARSFRIGVHFPLRAGKSLLRDALFLDADEHIRDEALRLIRDELDYLRNVQPDYVLFHYPKPVILDDRVNWDKWHFSDRAEYVYDSDYSLERFAERSDQLFAWLSAASREYGFTPVLEFDALNSYIYEHDVLEGLLKKYPDIRLCLDTGRLFLQENVDPFFQALPVIRKFAKYAEVIHLWNLQYTKTHVKLRYPVLPDQRPEDGWAPIGDYLAVIREENPQVKIQFEHRSDLVSREDLQRCYEWVDECLRSTNPSG</sequence>
<dbReference type="GO" id="GO:0016853">
    <property type="term" value="F:isomerase activity"/>
    <property type="evidence" value="ECO:0007669"/>
    <property type="project" value="UniProtKB-KW"/>
</dbReference>
<reference evidence="1 2" key="1">
    <citation type="submission" date="2020-08" db="EMBL/GenBank/DDBJ databases">
        <title>Genomic Encyclopedia of Type Strains, Phase III (KMG-III): the genomes of soil and plant-associated and newly described type strains.</title>
        <authorList>
            <person name="Whitman W."/>
        </authorList>
    </citation>
    <scope>NUCLEOTIDE SEQUENCE [LARGE SCALE GENOMIC DNA]</scope>
    <source>
        <strain evidence="1 2">CECT 5831</strain>
    </source>
</reference>
<comment type="caution">
    <text evidence="1">The sequence shown here is derived from an EMBL/GenBank/DDBJ whole genome shotgun (WGS) entry which is preliminary data.</text>
</comment>
<gene>
    <name evidence="1" type="ORF">FHS19_004083</name>
</gene>
<dbReference type="RefSeq" id="WP_183583578.1">
    <property type="nucleotide sequence ID" value="NZ_JACHXJ010000003.1"/>
</dbReference>
<dbReference type="SUPFAM" id="SSF51658">
    <property type="entry name" value="Xylose isomerase-like"/>
    <property type="match status" value="1"/>
</dbReference>
<protein>
    <submittedName>
        <fullName evidence="1">Sugar phosphate isomerase/epimerase</fullName>
    </submittedName>
</protein>
<dbReference type="Proteomes" id="UP000517523">
    <property type="component" value="Unassembled WGS sequence"/>
</dbReference>
<organism evidence="1 2">
    <name type="scientific">Paenibacillus rhizosphaerae</name>
    <dbReference type="NCBI Taxonomy" id="297318"/>
    <lineage>
        <taxon>Bacteria</taxon>
        <taxon>Bacillati</taxon>
        <taxon>Bacillota</taxon>
        <taxon>Bacilli</taxon>
        <taxon>Bacillales</taxon>
        <taxon>Paenibacillaceae</taxon>
        <taxon>Paenibacillus</taxon>
    </lineage>
</organism>
<keyword evidence="1" id="KW-0413">Isomerase</keyword>
<evidence type="ECO:0000313" key="2">
    <source>
        <dbReference type="Proteomes" id="UP000517523"/>
    </source>
</evidence>
<dbReference type="AlphaFoldDB" id="A0A839TVG7"/>
<accession>A0A839TVG7</accession>
<dbReference type="Gene3D" id="3.20.20.150">
    <property type="entry name" value="Divalent-metal-dependent TIM barrel enzymes"/>
    <property type="match status" value="1"/>
</dbReference>
<evidence type="ECO:0000313" key="1">
    <source>
        <dbReference type="EMBL" id="MBB3129408.1"/>
    </source>
</evidence>
<name>A0A839TVG7_9BACL</name>
<dbReference type="InterPro" id="IPR036237">
    <property type="entry name" value="Xyl_isomerase-like_sf"/>
</dbReference>
<dbReference type="EMBL" id="JACHXJ010000003">
    <property type="protein sequence ID" value="MBB3129408.1"/>
    <property type="molecule type" value="Genomic_DNA"/>
</dbReference>
<proteinExistence type="predicted"/>